<proteinExistence type="predicted"/>
<keyword evidence="3" id="KW-1185">Reference proteome</keyword>
<feature type="compositionally biased region" description="Polar residues" evidence="1">
    <location>
        <begin position="208"/>
        <end position="217"/>
    </location>
</feature>
<evidence type="ECO:0000313" key="3">
    <source>
        <dbReference type="Proteomes" id="UP001211907"/>
    </source>
</evidence>
<dbReference type="AlphaFoldDB" id="A0AAD5SYB7"/>
<accession>A0AAD5SYB7</accession>
<comment type="caution">
    <text evidence="2">The sequence shown here is derived from an EMBL/GenBank/DDBJ whole genome shotgun (WGS) entry which is preliminary data.</text>
</comment>
<reference evidence="2" key="1">
    <citation type="submission" date="2020-05" db="EMBL/GenBank/DDBJ databases">
        <title>Phylogenomic resolution of chytrid fungi.</title>
        <authorList>
            <person name="Stajich J.E."/>
            <person name="Amses K."/>
            <person name="Simmons R."/>
            <person name="Seto K."/>
            <person name="Myers J."/>
            <person name="Bonds A."/>
            <person name="Quandt C.A."/>
            <person name="Barry K."/>
            <person name="Liu P."/>
            <person name="Grigoriev I."/>
            <person name="Longcore J.E."/>
            <person name="James T.Y."/>
        </authorList>
    </citation>
    <scope>NUCLEOTIDE SEQUENCE</scope>
    <source>
        <strain evidence="2">JEL0513</strain>
    </source>
</reference>
<evidence type="ECO:0000313" key="2">
    <source>
        <dbReference type="EMBL" id="KAJ3114876.1"/>
    </source>
</evidence>
<dbReference type="Proteomes" id="UP001211907">
    <property type="component" value="Unassembled WGS sequence"/>
</dbReference>
<organism evidence="2 3">
    <name type="scientific">Physocladia obscura</name>
    <dbReference type="NCBI Taxonomy" id="109957"/>
    <lineage>
        <taxon>Eukaryota</taxon>
        <taxon>Fungi</taxon>
        <taxon>Fungi incertae sedis</taxon>
        <taxon>Chytridiomycota</taxon>
        <taxon>Chytridiomycota incertae sedis</taxon>
        <taxon>Chytridiomycetes</taxon>
        <taxon>Chytridiales</taxon>
        <taxon>Chytriomycetaceae</taxon>
        <taxon>Physocladia</taxon>
    </lineage>
</organism>
<dbReference type="EMBL" id="JADGJH010001334">
    <property type="protein sequence ID" value="KAJ3114876.1"/>
    <property type="molecule type" value="Genomic_DNA"/>
</dbReference>
<gene>
    <name evidence="2" type="ORF">HK100_001532</name>
</gene>
<sequence length="244" mass="27838">MAISYVIFAGKVLYVTESTENPHMCDKIEIAASLYIRDIKGNKNLLEWDTVLQKEMKDIRYFKLVGSIGAPQGLEIVTKTRAVAEKNNGKQVQIRNTELVMHLQYNKVDGVMKRQLYCAVCEGNHMEVQCPVAKEHEEKIFEIIERNLADLHKRLVINENTAESNRQDLGHVKLQVDEKVQKIEDRLEKVVKACDAINSRQQKKGKNDSTTASNQGSHSKKRNKPEKQHPTLLEDIEDTKLTAT</sequence>
<protein>
    <submittedName>
        <fullName evidence="2">Uncharacterized protein</fullName>
    </submittedName>
</protein>
<name>A0AAD5SYB7_9FUNG</name>
<feature type="region of interest" description="Disordered" evidence="1">
    <location>
        <begin position="198"/>
        <end position="244"/>
    </location>
</feature>
<evidence type="ECO:0000256" key="1">
    <source>
        <dbReference type="SAM" id="MobiDB-lite"/>
    </source>
</evidence>